<organism evidence="3 4">
    <name type="scientific">Cytobacillus oceanisediminis</name>
    <dbReference type="NCBI Taxonomy" id="665099"/>
    <lineage>
        <taxon>Bacteria</taxon>
        <taxon>Bacillati</taxon>
        <taxon>Bacillota</taxon>
        <taxon>Bacilli</taxon>
        <taxon>Bacillales</taxon>
        <taxon>Bacillaceae</taxon>
        <taxon>Cytobacillus</taxon>
    </lineage>
</organism>
<dbReference type="Gene3D" id="3.10.580.10">
    <property type="entry name" value="CBS-domain"/>
    <property type="match status" value="1"/>
</dbReference>
<reference evidence="3 4" key="1">
    <citation type="journal article" date="2015" name="Stand. Genomic Sci.">
        <title>Genomic Encyclopedia of Bacterial and Archaeal Type Strains, Phase III: the genomes of soil and plant-associated and newly described type strains.</title>
        <authorList>
            <person name="Whitman W.B."/>
            <person name="Woyke T."/>
            <person name="Klenk H.P."/>
            <person name="Zhou Y."/>
            <person name="Lilburn T.G."/>
            <person name="Beck B.J."/>
            <person name="De Vos P."/>
            <person name="Vandamme P."/>
            <person name="Eisen J.A."/>
            <person name="Garrity G."/>
            <person name="Hugenholtz P."/>
            <person name="Kyrpides N.C."/>
        </authorList>
    </citation>
    <scope>NUCLEOTIDE SEQUENCE [LARGE SCALE GENOMIC DNA]</scope>
    <source>
        <strain evidence="3 4">CGMCC 1.10115</strain>
    </source>
</reference>
<dbReference type="SUPFAM" id="SSF54631">
    <property type="entry name" value="CBS-domain pair"/>
    <property type="match status" value="1"/>
</dbReference>
<dbReference type="InterPro" id="IPR000644">
    <property type="entry name" value="CBS_dom"/>
</dbReference>
<dbReference type="Pfam" id="PF00571">
    <property type="entry name" value="CBS"/>
    <property type="match status" value="1"/>
</dbReference>
<dbReference type="EMBL" id="VLKI01000021">
    <property type="protein sequence ID" value="TWH80034.1"/>
    <property type="molecule type" value="Genomic_DNA"/>
</dbReference>
<evidence type="ECO:0000259" key="2">
    <source>
        <dbReference type="PROSITE" id="PS51371"/>
    </source>
</evidence>
<accession>A0A562JAQ1</accession>
<dbReference type="Proteomes" id="UP000318667">
    <property type="component" value="Unassembled WGS sequence"/>
</dbReference>
<dbReference type="AlphaFoldDB" id="A0A562JAQ1"/>
<evidence type="ECO:0000313" key="4">
    <source>
        <dbReference type="Proteomes" id="UP000318667"/>
    </source>
</evidence>
<feature type="domain" description="CBS" evidence="2">
    <location>
        <begin position="135"/>
        <end position="192"/>
    </location>
</feature>
<dbReference type="PROSITE" id="PS51371">
    <property type="entry name" value="CBS"/>
    <property type="match status" value="2"/>
</dbReference>
<gene>
    <name evidence="3" type="ORF">IQ19_04748</name>
</gene>
<protein>
    <submittedName>
        <fullName evidence="3">Putative transcriptional regulator</fullName>
    </submittedName>
</protein>
<keyword evidence="4" id="KW-1185">Reference proteome</keyword>
<feature type="domain" description="CBS" evidence="2">
    <location>
        <begin position="208"/>
        <end position="270"/>
    </location>
</feature>
<name>A0A562JAQ1_9BACI</name>
<sequence>MNKYSPIFFIVYKTSRNGNIVNTMNWGEILVGTNTEINLSERFEAAFNRIHKALKQSAKKARTDKFYKLIEIQKNHSLIRLYEDDLYQFAKLRNAIVHEKIELDYYIAEPHLETVERIERIAEHFEKPKSALSIAATPVFYFYEDGKLSDVLAIINKFSHSQFPIYNRKEEYSWLLTSADIVKWMAEHFTEETIQLKKVQIKELFNKKSKHQITFVSKDTSIFDLEDLFEEYRSKNEKLEGIIVTEKGKPSEKPKGIITAWDLLEADAEN</sequence>
<evidence type="ECO:0000313" key="3">
    <source>
        <dbReference type="EMBL" id="TWH80034.1"/>
    </source>
</evidence>
<dbReference type="InterPro" id="IPR046342">
    <property type="entry name" value="CBS_dom_sf"/>
</dbReference>
<evidence type="ECO:0000256" key="1">
    <source>
        <dbReference type="PROSITE-ProRule" id="PRU00703"/>
    </source>
</evidence>
<proteinExistence type="predicted"/>
<comment type="caution">
    <text evidence="3">The sequence shown here is derived from an EMBL/GenBank/DDBJ whole genome shotgun (WGS) entry which is preliminary data.</text>
</comment>
<keyword evidence="1" id="KW-0129">CBS domain</keyword>